<evidence type="ECO:0000313" key="1">
    <source>
        <dbReference type="EMBL" id="KJH45088.1"/>
    </source>
</evidence>
<dbReference type="Proteomes" id="UP000053766">
    <property type="component" value="Unassembled WGS sequence"/>
</dbReference>
<keyword evidence="2" id="KW-1185">Reference proteome</keyword>
<gene>
    <name evidence="1" type="ORF">DICVIV_08873</name>
</gene>
<protein>
    <submittedName>
        <fullName evidence="1">Uncharacterized protein</fullName>
    </submittedName>
</protein>
<proteinExistence type="predicted"/>
<accession>A0A0D8XKE0</accession>
<name>A0A0D8XKE0_DICVI</name>
<dbReference type="AlphaFoldDB" id="A0A0D8XKE0"/>
<reference evidence="2" key="2">
    <citation type="journal article" date="2016" name="Sci. Rep.">
        <title>Dictyocaulus viviparus genome, variome and transcriptome elucidate lungworm biology and support future intervention.</title>
        <authorList>
            <person name="McNulty S.N."/>
            <person name="Strube C."/>
            <person name="Rosa B.A."/>
            <person name="Martin J.C."/>
            <person name="Tyagi R."/>
            <person name="Choi Y.J."/>
            <person name="Wang Q."/>
            <person name="Hallsworth Pepin K."/>
            <person name="Zhang X."/>
            <person name="Ozersky P."/>
            <person name="Wilson R.K."/>
            <person name="Sternberg P.W."/>
            <person name="Gasser R.B."/>
            <person name="Mitreva M."/>
        </authorList>
    </citation>
    <scope>NUCLEOTIDE SEQUENCE [LARGE SCALE GENOMIC DNA]</scope>
    <source>
        <strain evidence="2">HannoverDv2000</strain>
    </source>
</reference>
<dbReference type="EMBL" id="KN716428">
    <property type="protein sequence ID" value="KJH45088.1"/>
    <property type="molecule type" value="Genomic_DNA"/>
</dbReference>
<organism evidence="1 2">
    <name type="scientific">Dictyocaulus viviparus</name>
    <name type="common">Bovine lungworm</name>
    <dbReference type="NCBI Taxonomy" id="29172"/>
    <lineage>
        <taxon>Eukaryota</taxon>
        <taxon>Metazoa</taxon>
        <taxon>Ecdysozoa</taxon>
        <taxon>Nematoda</taxon>
        <taxon>Chromadorea</taxon>
        <taxon>Rhabditida</taxon>
        <taxon>Rhabditina</taxon>
        <taxon>Rhabditomorpha</taxon>
        <taxon>Strongyloidea</taxon>
        <taxon>Metastrongylidae</taxon>
        <taxon>Dictyocaulus</taxon>
    </lineage>
</organism>
<sequence length="68" mass="7816">MKLLPTMKRNDVIQLEDKAVEMKPNVDIRTGLLAIKNIDKNPFLDSTTPESMNDNELNVYRITDGRIK</sequence>
<reference evidence="1 2" key="1">
    <citation type="submission" date="2013-11" db="EMBL/GenBank/DDBJ databases">
        <title>Draft genome of the bovine lungworm Dictyocaulus viviparus.</title>
        <authorList>
            <person name="Mitreva M."/>
        </authorList>
    </citation>
    <scope>NUCLEOTIDE SEQUENCE [LARGE SCALE GENOMIC DNA]</scope>
    <source>
        <strain evidence="1 2">HannoverDv2000</strain>
    </source>
</reference>
<evidence type="ECO:0000313" key="2">
    <source>
        <dbReference type="Proteomes" id="UP000053766"/>
    </source>
</evidence>